<dbReference type="GO" id="GO:0006424">
    <property type="term" value="P:glutamyl-tRNA aminoacylation"/>
    <property type="evidence" value="ECO:0007669"/>
    <property type="project" value="TreeGrafter"/>
</dbReference>
<feature type="compositionally biased region" description="Polar residues" evidence="8">
    <location>
        <begin position="391"/>
        <end position="400"/>
    </location>
</feature>
<sequence>MEGLERQEGLESREAGGFRERKEPEGSDARVRIPRMRVMAPSDFRPDFDPNVLAAGGGKVPASPAGRYAPSPSGDLHLGNLRTAVLAWLFARHAGYAFRMRVDDIDAQRSSSEAAARQLEDLASVGIDHDGPVTSQQENLNHYATALRKLQAAGLVYECYCSRKDIQEATRAPHARPGIYPGTCRSLNSAERVAARQELREQGRVPALRLAAGVDSWQVKEAFSAKATDGVYRDEVDDMVLRRGGNVMPGCAPGEDGDDGAGGHANDYAYNLAVVVDDALTGVRQVVRGDDLLSSAPRQAYVAHLLGLDPVEYVHVPLVLGPGGKRLAKRDGAVTLRDMDSPVEALRWILDSLGDAVDVARDAVDSLGDAVGVATEHSNDEAYSRDGVDSSVDTGQRGYSSNSAQRILTQALETFDPAKLPREPVWWNGITR</sequence>
<feature type="domain" description="Glutamyl/glutaminyl-tRNA synthetase class Ib catalytic" evidence="9">
    <location>
        <begin position="67"/>
        <end position="187"/>
    </location>
</feature>
<evidence type="ECO:0000256" key="8">
    <source>
        <dbReference type="SAM" id="MobiDB-lite"/>
    </source>
</evidence>
<keyword evidence="5 7" id="KW-0067">ATP-binding</keyword>
<evidence type="ECO:0000256" key="3">
    <source>
        <dbReference type="ARBA" id="ARBA00022741"/>
    </source>
</evidence>
<dbReference type="InterPro" id="IPR020058">
    <property type="entry name" value="Glu/Gln-tRNA-synth_Ib_cat-dom"/>
</dbReference>
<comment type="similarity">
    <text evidence="7">Belongs to the class-I aminoacyl-tRNA synthetase family.</text>
</comment>
<keyword evidence="11" id="KW-1185">Reference proteome</keyword>
<evidence type="ECO:0000259" key="9">
    <source>
        <dbReference type="Pfam" id="PF00749"/>
    </source>
</evidence>
<gene>
    <name evidence="10" type="primary">gltX</name>
    <name evidence="10" type="ordered locus">CRES_2083</name>
</gene>
<dbReference type="Pfam" id="PF00749">
    <property type="entry name" value="tRNA-synt_1c"/>
    <property type="match status" value="2"/>
</dbReference>
<dbReference type="InterPro" id="IPR014729">
    <property type="entry name" value="Rossmann-like_a/b/a_fold"/>
</dbReference>
<feature type="region of interest" description="Disordered" evidence="8">
    <location>
        <begin position="379"/>
        <end position="400"/>
    </location>
</feature>
<dbReference type="Gene3D" id="3.40.50.620">
    <property type="entry name" value="HUPs"/>
    <property type="match status" value="1"/>
</dbReference>
<evidence type="ECO:0000256" key="4">
    <source>
        <dbReference type="ARBA" id="ARBA00022833"/>
    </source>
</evidence>
<dbReference type="GO" id="GO:0005524">
    <property type="term" value="F:ATP binding"/>
    <property type="evidence" value="ECO:0007669"/>
    <property type="project" value="UniProtKB-KW"/>
</dbReference>
<dbReference type="PANTHER" id="PTHR43311">
    <property type="entry name" value="GLUTAMATE--TRNA LIGASE"/>
    <property type="match status" value="1"/>
</dbReference>
<reference evidence="10 11" key="1">
    <citation type="journal article" date="2012" name="BMC Genomics">
        <title>Complete genome sequence, lifestyle, and multi-drug resistance of the human pathogen Corynebacterium resistens DSM 45100 isolated from blood samples of a leukemia patient.</title>
        <authorList>
            <person name="Schroder J."/>
            <person name="Maus I."/>
            <person name="Meyer K."/>
            <person name="Wordemann S."/>
            <person name="Blom J."/>
            <person name="Jaenicke S."/>
            <person name="Schneider J."/>
            <person name="Trost E."/>
            <person name="Tauch A."/>
        </authorList>
    </citation>
    <scope>NUCLEOTIDE SEQUENCE [LARGE SCALE GENOMIC DNA]</scope>
    <source>
        <strain evidence="11">DSM 45100 / JCM 12819 / CCUG 50093 / GTC 2026 / SICGH 158</strain>
    </source>
</reference>
<dbReference type="STRING" id="662755.CRES_2083"/>
<protein>
    <submittedName>
        <fullName evidence="10">Glutamyl-tRNA synthetase</fullName>
        <ecNumber evidence="10">6.1.1.17</ecNumber>
    </submittedName>
</protein>
<dbReference type="PANTHER" id="PTHR43311:SF1">
    <property type="entry name" value="GLUTAMYL-Q TRNA(ASP) SYNTHETASE"/>
    <property type="match status" value="1"/>
</dbReference>
<dbReference type="SUPFAM" id="SSF52374">
    <property type="entry name" value="Nucleotidylyl transferase"/>
    <property type="match status" value="1"/>
</dbReference>
<name>F8E3B0_CORRG</name>
<accession>F8E3B0</accession>
<dbReference type="PROSITE" id="PS00178">
    <property type="entry name" value="AA_TRNA_LIGASE_I"/>
    <property type="match status" value="1"/>
</dbReference>
<dbReference type="EC" id="6.1.1.17" evidence="10"/>
<evidence type="ECO:0000313" key="11">
    <source>
        <dbReference type="Proteomes" id="UP000000492"/>
    </source>
</evidence>
<dbReference type="AlphaFoldDB" id="F8E3B0"/>
<evidence type="ECO:0000313" key="10">
    <source>
        <dbReference type="EMBL" id="AEI10436.1"/>
    </source>
</evidence>
<keyword evidence="7" id="KW-0648">Protein biosynthesis</keyword>
<evidence type="ECO:0000256" key="6">
    <source>
        <dbReference type="ARBA" id="ARBA00023146"/>
    </source>
</evidence>
<feature type="compositionally biased region" description="Basic and acidic residues" evidence="8">
    <location>
        <begin position="379"/>
        <end position="388"/>
    </location>
</feature>
<keyword evidence="3 7" id="KW-0547">Nucleotide-binding</keyword>
<proteinExistence type="inferred from homology"/>
<keyword evidence="6 7" id="KW-0030">Aminoacyl-tRNA synthetase</keyword>
<keyword evidence="1 7" id="KW-0436">Ligase</keyword>
<dbReference type="GO" id="GO:0005829">
    <property type="term" value="C:cytosol"/>
    <property type="evidence" value="ECO:0007669"/>
    <property type="project" value="TreeGrafter"/>
</dbReference>
<dbReference type="eggNOG" id="COG0008">
    <property type="taxonomic scope" value="Bacteria"/>
</dbReference>
<feature type="compositionally biased region" description="Basic and acidic residues" evidence="8">
    <location>
        <begin position="1"/>
        <end position="31"/>
    </location>
</feature>
<keyword evidence="2" id="KW-0479">Metal-binding</keyword>
<evidence type="ECO:0000256" key="7">
    <source>
        <dbReference type="RuleBase" id="RU363037"/>
    </source>
</evidence>
<dbReference type="Proteomes" id="UP000000492">
    <property type="component" value="Chromosome"/>
</dbReference>
<dbReference type="InterPro" id="IPR001412">
    <property type="entry name" value="aa-tRNA-synth_I_CS"/>
</dbReference>
<evidence type="ECO:0000256" key="1">
    <source>
        <dbReference type="ARBA" id="ARBA00022598"/>
    </source>
</evidence>
<dbReference type="InterPro" id="IPR000924">
    <property type="entry name" value="Glu/Gln-tRNA-synth"/>
</dbReference>
<dbReference type="EMBL" id="CP002857">
    <property type="protein sequence ID" value="AEI10436.1"/>
    <property type="molecule type" value="Genomic_DNA"/>
</dbReference>
<evidence type="ECO:0000256" key="5">
    <source>
        <dbReference type="ARBA" id="ARBA00022840"/>
    </source>
</evidence>
<organism evidence="10 11">
    <name type="scientific">Corynebacterium resistens (strain DSM 45100 / JCM 12819 / GTC 2026 / SICGH 158)</name>
    <dbReference type="NCBI Taxonomy" id="662755"/>
    <lineage>
        <taxon>Bacteria</taxon>
        <taxon>Bacillati</taxon>
        <taxon>Actinomycetota</taxon>
        <taxon>Actinomycetes</taxon>
        <taxon>Mycobacteriales</taxon>
        <taxon>Corynebacteriaceae</taxon>
        <taxon>Corynebacterium</taxon>
    </lineage>
</organism>
<keyword evidence="4" id="KW-0862">Zinc</keyword>
<dbReference type="InterPro" id="IPR049940">
    <property type="entry name" value="GluQ/Sye"/>
</dbReference>
<evidence type="ECO:0000256" key="2">
    <source>
        <dbReference type="ARBA" id="ARBA00022723"/>
    </source>
</evidence>
<dbReference type="PRINTS" id="PR00987">
    <property type="entry name" value="TRNASYNTHGLU"/>
</dbReference>
<dbReference type="GO" id="GO:0004818">
    <property type="term" value="F:glutamate-tRNA ligase activity"/>
    <property type="evidence" value="ECO:0007669"/>
    <property type="project" value="UniProtKB-EC"/>
</dbReference>
<dbReference type="KEGG" id="crd:CRES_2083"/>
<feature type="domain" description="Glutamyl/glutaminyl-tRNA synthetase class Ib catalytic" evidence="9">
    <location>
        <begin position="269"/>
        <end position="357"/>
    </location>
</feature>
<feature type="region of interest" description="Disordered" evidence="8">
    <location>
        <begin position="1"/>
        <end position="32"/>
    </location>
</feature>
<dbReference type="HOGENOM" id="CLU_015768_0_0_11"/>